<dbReference type="AlphaFoldDB" id="A0A1Y0Y0N3"/>
<gene>
    <name evidence="1" type="ORF">S1001342_02451</name>
</gene>
<protein>
    <recommendedName>
        <fullName evidence="3">Bacteriophage protein</fullName>
    </recommendedName>
</protein>
<proteinExistence type="predicted"/>
<name>A0A1Y0Y0N3_ACEPA</name>
<evidence type="ECO:0008006" key="3">
    <source>
        <dbReference type="Google" id="ProtNLM"/>
    </source>
</evidence>
<dbReference type="Proteomes" id="UP000196205">
    <property type="component" value="Chromosome"/>
</dbReference>
<reference evidence="1 2" key="1">
    <citation type="submission" date="2017-05" db="EMBL/GenBank/DDBJ databases">
        <title>Genome sequence of Acetobacter pasteurianus subsp. pasteurianus strain SRCM101342.</title>
        <authorList>
            <person name="Cho S.H."/>
        </authorList>
    </citation>
    <scope>NUCLEOTIDE SEQUENCE [LARGE SCALE GENOMIC DNA]</scope>
    <source>
        <strain evidence="1 2">SRCM101342</strain>
    </source>
</reference>
<dbReference type="RefSeq" id="WP_087652049.1">
    <property type="nucleotide sequence ID" value="NZ_CP021509.1"/>
</dbReference>
<dbReference type="Pfam" id="PF07409">
    <property type="entry name" value="GP46"/>
    <property type="match status" value="1"/>
</dbReference>
<evidence type="ECO:0000313" key="1">
    <source>
        <dbReference type="EMBL" id="ARW48750.1"/>
    </source>
</evidence>
<dbReference type="OrthoDB" id="5677166at2"/>
<organism evidence="1 2">
    <name type="scientific">Acetobacter pasteurianus subsp. pasteurianus</name>
    <dbReference type="NCBI Taxonomy" id="481145"/>
    <lineage>
        <taxon>Bacteria</taxon>
        <taxon>Pseudomonadati</taxon>
        <taxon>Pseudomonadota</taxon>
        <taxon>Alphaproteobacteria</taxon>
        <taxon>Acetobacterales</taxon>
        <taxon>Acetobacteraceae</taxon>
        <taxon>Acetobacter</taxon>
    </lineage>
</organism>
<accession>A0A1Y0Y0N3</accession>
<dbReference type="EMBL" id="CP021509">
    <property type="protein sequence ID" value="ARW48750.1"/>
    <property type="molecule type" value="Genomic_DNA"/>
</dbReference>
<evidence type="ECO:0000313" key="2">
    <source>
        <dbReference type="Proteomes" id="UP000196205"/>
    </source>
</evidence>
<sequence>MDIAIRWIPNECRGDFVIEGGDIALDSPLKSAVMVSLFTDRVAPETVTADAAAVGIRGAPDAAGSNKEDRRGWWADAYAEMPIGSRLWQMARTIKAGQTAALREVEAICYEALEWLVTDGVAQSINVTAEWASGSSSALLFTVKITEPGKTATQEFLFSWAWEGMS</sequence>
<dbReference type="InterPro" id="IPR010877">
    <property type="entry name" value="Phage_Mu_Gp46"/>
</dbReference>